<evidence type="ECO:0000256" key="1">
    <source>
        <dbReference type="ARBA" id="ARBA00004123"/>
    </source>
</evidence>
<dbReference type="Pfam" id="PF12230">
    <property type="entry name" value="PRP21_like_P"/>
    <property type="match status" value="1"/>
</dbReference>
<feature type="domain" description="SURP motif" evidence="9">
    <location>
        <begin position="124"/>
        <end position="166"/>
    </location>
</feature>
<evidence type="ECO:0000256" key="3">
    <source>
        <dbReference type="ARBA" id="ARBA00022728"/>
    </source>
</evidence>
<keyword evidence="2" id="KW-0507">mRNA processing</keyword>
<dbReference type="InterPro" id="IPR035563">
    <property type="entry name" value="SF3As1_ubi"/>
</dbReference>
<dbReference type="GO" id="GO:0071013">
    <property type="term" value="C:catalytic step 2 spliceosome"/>
    <property type="evidence" value="ECO:0007669"/>
    <property type="project" value="TreeGrafter"/>
</dbReference>
<evidence type="ECO:0000259" key="9">
    <source>
        <dbReference type="PROSITE" id="PS50128"/>
    </source>
</evidence>
<dbReference type="FunFam" id="1.10.10.790:FF:000002">
    <property type="entry name" value="Splicing factor 3A subunit 1"/>
    <property type="match status" value="1"/>
</dbReference>
<dbReference type="InterPro" id="IPR035967">
    <property type="entry name" value="SWAP/Surp_sf"/>
</dbReference>
<feature type="compositionally biased region" description="Pro residues" evidence="7">
    <location>
        <begin position="557"/>
        <end position="580"/>
    </location>
</feature>
<keyword evidence="4" id="KW-0677">Repeat</keyword>
<protein>
    <submittedName>
        <fullName evidence="10">RHTO0S04e07690g1_1</fullName>
    </submittedName>
</protein>
<keyword evidence="6" id="KW-0539">Nucleus</keyword>
<dbReference type="InterPro" id="IPR000061">
    <property type="entry name" value="Surp"/>
</dbReference>
<dbReference type="Pfam" id="PF01805">
    <property type="entry name" value="Surp"/>
    <property type="match status" value="2"/>
</dbReference>
<dbReference type="Gene3D" id="1.10.10.790">
    <property type="entry name" value="Surp module"/>
    <property type="match status" value="2"/>
</dbReference>
<feature type="compositionally biased region" description="Low complexity" evidence="7">
    <location>
        <begin position="581"/>
        <end position="602"/>
    </location>
</feature>
<accession>A0A061AY60</accession>
<dbReference type="Gene3D" id="3.10.20.90">
    <property type="entry name" value="Phosphatidylinositol 3-kinase Catalytic Subunit, Chain A, domain 1"/>
    <property type="match status" value="1"/>
</dbReference>
<organism evidence="10">
    <name type="scientific">Rhodotorula toruloides</name>
    <name type="common">Yeast</name>
    <name type="synonym">Rhodosporidium toruloides</name>
    <dbReference type="NCBI Taxonomy" id="5286"/>
    <lineage>
        <taxon>Eukaryota</taxon>
        <taxon>Fungi</taxon>
        <taxon>Dikarya</taxon>
        <taxon>Basidiomycota</taxon>
        <taxon>Pucciniomycotina</taxon>
        <taxon>Microbotryomycetes</taxon>
        <taxon>Sporidiobolales</taxon>
        <taxon>Sporidiobolaceae</taxon>
        <taxon>Rhodotorula</taxon>
    </lineage>
</organism>
<dbReference type="FunFam" id="1.10.10.790:FF:000001">
    <property type="entry name" value="Splicing factor 3a, subunit 1"/>
    <property type="match status" value="1"/>
</dbReference>
<dbReference type="OrthoDB" id="447637at2759"/>
<evidence type="ECO:0000256" key="2">
    <source>
        <dbReference type="ARBA" id="ARBA00022664"/>
    </source>
</evidence>
<sequence>MTATPVPNSTIILPPPAIKAIVDKTAAFIAKSANASLLEDKFRQREKTDSRFAFLNDTDPYHAYYADRLAAFKAGEQPEQKEEEKADGVGAQAKDESDGRPAEPPALEFLVEDPPKINAVDLDILRLTALFTARSGRKFTSDLAAREARNYQFDFLRPTHSLFGYFNRLVEQYTKILVPSKELISRVERRAGGPPDSSADRLSVGRREVLKDARQRVEWEKWESERRKEEEDKAEAERIAFAEIDWQDFQVASTIEFTENDEAGIAELPPPMSLSEVENMSIAQKKMAAMIMEGQQPADQGEGEAEEAEMEMDDEDEEAAQTPEVEYKREDVIEVQTLDSNLPVKIRKDYVRSKKSKAGQAMTTFQGQQVPVEELSKHIRYETLDPRWKEEKRQADLNRAASAVMPGGTDVSASLRSIAAHRPDIFGGNIGDAERQRQAEQMAKSRAREKQVWDGHAASKESITLRYQQTANLDEQIAALHKAKGVLATEESNIGPSIPTNAAQSAPVEQTTLTSGASISAAPQPAQITVERTTSQNFLSTGIPSGFASPAGASPAPGTPNPAQPPTPLPAGLPARPPVAVPGDAVPGSSAASHSAPAAEPATGTTRPLPSSFDASEPSAKRARRTDGHIYPEEDWLATHPDPVRIKVQLPDYPEKPAWGCKGQQVELEVPLTLLIGTVRDRISGLVGVPVGKQRYMYNDRLLANATTLAALNLDNGDVLTLQLKDKK</sequence>
<name>A0A061AY60_RHOTO</name>
<feature type="region of interest" description="Disordered" evidence="7">
    <location>
        <begin position="538"/>
        <end position="628"/>
    </location>
</feature>
<dbReference type="GO" id="GO:0005686">
    <property type="term" value="C:U2 snRNP"/>
    <property type="evidence" value="ECO:0007669"/>
    <property type="project" value="TreeGrafter"/>
</dbReference>
<feature type="compositionally biased region" description="Acidic residues" evidence="7">
    <location>
        <begin position="301"/>
        <end position="319"/>
    </location>
</feature>
<dbReference type="AlphaFoldDB" id="A0A061AY60"/>
<evidence type="ECO:0000256" key="7">
    <source>
        <dbReference type="SAM" id="MobiDB-lite"/>
    </source>
</evidence>
<keyword evidence="3" id="KW-0747">Spliceosome</keyword>
<dbReference type="SUPFAM" id="SSF109905">
    <property type="entry name" value="Surp module (SWAP domain)"/>
    <property type="match status" value="2"/>
</dbReference>
<dbReference type="SMART" id="SM00213">
    <property type="entry name" value="UBQ"/>
    <property type="match status" value="1"/>
</dbReference>
<dbReference type="SMART" id="SM00648">
    <property type="entry name" value="SWAP"/>
    <property type="match status" value="2"/>
</dbReference>
<dbReference type="GO" id="GO:0003723">
    <property type="term" value="F:RNA binding"/>
    <property type="evidence" value="ECO:0007669"/>
    <property type="project" value="InterPro"/>
</dbReference>
<dbReference type="GO" id="GO:0045292">
    <property type="term" value="P:mRNA cis splicing, via spliceosome"/>
    <property type="evidence" value="ECO:0007669"/>
    <property type="project" value="InterPro"/>
</dbReference>
<dbReference type="InterPro" id="IPR045146">
    <property type="entry name" value="SF3A1"/>
</dbReference>
<reference evidence="10" key="1">
    <citation type="journal article" date="2014" name="Genome Announc.">
        <title>Draft genome sequence of Rhodosporidium toruloides CECT1137, an oleaginous yeast of biotechnological interest.</title>
        <authorList>
            <person name="Morin N."/>
            <person name="Calcas X."/>
            <person name="Devillers H."/>
            <person name="Durrens P."/>
            <person name="Sherman D.J."/>
            <person name="Nicaud J.-M."/>
            <person name="Neuveglise C."/>
        </authorList>
    </citation>
    <scope>NUCLEOTIDE SEQUENCE</scope>
    <source>
        <strain evidence="10">CECT1137</strain>
    </source>
</reference>
<feature type="region of interest" description="Disordered" evidence="7">
    <location>
        <begin position="295"/>
        <end position="332"/>
    </location>
</feature>
<evidence type="ECO:0000259" key="8">
    <source>
        <dbReference type="PROSITE" id="PS50053"/>
    </source>
</evidence>
<dbReference type="InterPro" id="IPR000626">
    <property type="entry name" value="Ubiquitin-like_dom"/>
</dbReference>
<gene>
    <name evidence="10" type="ORF">RHTO0S_04e07690g</name>
</gene>
<proteinExistence type="predicted"/>
<dbReference type="Pfam" id="PF00240">
    <property type="entry name" value="ubiquitin"/>
    <property type="match status" value="1"/>
</dbReference>
<evidence type="ECO:0000256" key="5">
    <source>
        <dbReference type="ARBA" id="ARBA00023187"/>
    </source>
</evidence>
<dbReference type="PROSITE" id="PS50128">
    <property type="entry name" value="SURP"/>
    <property type="match status" value="2"/>
</dbReference>
<evidence type="ECO:0000313" key="10">
    <source>
        <dbReference type="EMBL" id="CDR39673.1"/>
    </source>
</evidence>
<feature type="region of interest" description="Disordered" evidence="7">
    <location>
        <begin position="76"/>
        <end position="106"/>
    </location>
</feature>
<feature type="domain" description="SURP motif" evidence="9">
    <location>
        <begin position="21"/>
        <end position="65"/>
    </location>
</feature>
<comment type="subcellular location">
    <subcellularLocation>
        <location evidence="1">Nucleus</location>
    </subcellularLocation>
</comment>
<dbReference type="InterPro" id="IPR022030">
    <property type="entry name" value="SF3A1_dom"/>
</dbReference>
<dbReference type="PROSITE" id="PS50053">
    <property type="entry name" value="UBIQUITIN_2"/>
    <property type="match status" value="1"/>
</dbReference>
<keyword evidence="5" id="KW-0508">mRNA splicing</keyword>
<dbReference type="InterPro" id="IPR029071">
    <property type="entry name" value="Ubiquitin-like_domsf"/>
</dbReference>
<dbReference type="EMBL" id="LK052939">
    <property type="protein sequence ID" value="CDR39673.1"/>
    <property type="molecule type" value="Genomic_DNA"/>
</dbReference>
<dbReference type="PANTHER" id="PTHR15316">
    <property type="entry name" value="SPLICEOSOME ASSOCIATED PROTEIN 114/SWAP SPLICING FACTOR-RELATED"/>
    <property type="match status" value="1"/>
</dbReference>
<dbReference type="GO" id="GO:0071004">
    <property type="term" value="C:U2-type prespliceosome"/>
    <property type="evidence" value="ECO:0007669"/>
    <property type="project" value="TreeGrafter"/>
</dbReference>
<dbReference type="SUPFAM" id="SSF54236">
    <property type="entry name" value="Ubiquitin-like"/>
    <property type="match status" value="1"/>
</dbReference>
<dbReference type="CDD" id="cd01800">
    <property type="entry name" value="Ubl_SF3a120"/>
    <property type="match status" value="1"/>
</dbReference>
<dbReference type="PANTHER" id="PTHR15316:SF1">
    <property type="entry name" value="SPLICING FACTOR 3A SUBUNIT 1"/>
    <property type="match status" value="1"/>
</dbReference>
<feature type="domain" description="Ubiquitin-like" evidence="8">
    <location>
        <begin position="644"/>
        <end position="728"/>
    </location>
</feature>
<evidence type="ECO:0000256" key="4">
    <source>
        <dbReference type="ARBA" id="ARBA00022737"/>
    </source>
</evidence>
<dbReference type="GO" id="GO:0000381">
    <property type="term" value="P:regulation of alternative mRNA splicing, via spliceosome"/>
    <property type="evidence" value="ECO:0007669"/>
    <property type="project" value="TreeGrafter"/>
</dbReference>
<feature type="compositionally biased region" description="Low complexity" evidence="7">
    <location>
        <begin position="544"/>
        <end position="556"/>
    </location>
</feature>
<evidence type="ECO:0000256" key="6">
    <source>
        <dbReference type="ARBA" id="ARBA00023242"/>
    </source>
</evidence>
<feature type="compositionally biased region" description="Basic and acidic residues" evidence="7">
    <location>
        <begin position="76"/>
        <end position="101"/>
    </location>
</feature>